<feature type="domain" description="Bro-N" evidence="1">
    <location>
        <begin position="2"/>
        <end position="119"/>
    </location>
</feature>
<dbReference type="AlphaFoldDB" id="A0A9X4MPP5"/>
<protein>
    <submittedName>
        <fullName evidence="2">Virulence RhuM family protein</fullName>
    </submittedName>
</protein>
<comment type="caution">
    <text evidence="2">The sequence shown here is derived from an EMBL/GenBank/DDBJ whole genome shotgun (WGS) entry which is preliminary data.</text>
</comment>
<dbReference type="EMBL" id="JANFMI010000016">
    <property type="protein sequence ID" value="MDG4516415.1"/>
    <property type="molecule type" value="Genomic_DNA"/>
</dbReference>
<sequence length="332" mass="38260">MTNDIIIYTTDDGKASIELHLDNGTVWLTQLELAELFQTSKQNISKHIKAIFEDGELTEEATVNYKLTVQKEGSRNVQRQVVYYNLDMILAIGYRVRSPRGVQFRNYASTVLKEYLIKGFAMDDDRLKNLGGGSYFKELLDRIRDIRSSEKVFYRQILDLFATSSDYNARSSEAQQFFATVQNKLHYAIHHHTASELIYTRVDSEKEFMGLTTFKGELPTLSEATVAKNYLTEQELGGLNQLVSGYLDFAERQAQRQIVMTMADWIQHVDRILLATGEDLLTHAGTISREQMMEKVSQEYRKYKAKTLSQVEKDYLAHIKYLEKTAQEGEKK</sequence>
<dbReference type="InterPro" id="IPR003497">
    <property type="entry name" value="BRO_N_domain"/>
</dbReference>
<reference evidence="2" key="1">
    <citation type="submission" date="2022-07" db="EMBL/GenBank/DDBJ databases">
        <title>Whole Genome Sequencing of Streptococcus suis.</title>
        <authorList>
            <person name="Dai X."/>
            <person name="Huang J."/>
            <person name="Wang L."/>
        </authorList>
    </citation>
    <scope>NUCLEOTIDE SEQUENCE</scope>
    <source>
        <strain evidence="2">HDJ11</strain>
    </source>
</reference>
<dbReference type="PIRSF" id="PIRSF015268">
    <property type="entry name" value="Virulence_RhuM"/>
    <property type="match status" value="1"/>
</dbReference>
<dbReference type="RefSeq" id="WP_277948418.1">
    <property type="nucleotide sequence ID" value="NZ_JANFMI010000016.1"/>
</dbReference>
<accession>A0A9X4MPP5</accession>
<dbReference type="PANTHER" id="PTHR35810:SF1">
    <property type="entry name" value="CYTOPLASMIC PROTEIN"/>
    <property type="match status" value="1"/>
</dbReference>
<evidence type="ECO:0000259" key="1">
    <source>
        <dbReference type="PROSITE" id="PS51750"/>
    </source>
</evidence>
<evidence type="ECO:0000313" key="2">
    <source>
        <dbReference type="EMBL" id="MDG4516415.1"/>
    </source>
</evidence>
<dbReference type="InterPro" id="IPR011204">
    <property type="entry name" value="Virulence_RhuM-like"/>
</dbReference>
<gene>
    <name evidence="2" type="ORF">NOL11_05470</name>
</gene>
<proteinExistence type="predicted"/>
<evidence type="ECO:0000313" key="3">
    <source>
        <dbReference type="Proteomes" id="UP001152877"/>
    </source>
</evidence>
<organism evidence="2 3">
    <name type="scientific">Streptococcus suis</name>
    <dbReference type="NCBI Taxonomy" id="1307"/>
    <lineage>
        <taxon>Bacteria</taxon>
        <taxon>Bacillati</taxon>
        <taxon>Bacillota</taxon>
        <taxon>Bacilli</taxon>
        <taxon>Lactobacillales</taxon>
        <taxon>Streptococcaceae</taxon>
        <taxon>Streptococcus</taxon>
    </lineage>
</organism>
<name>A0A9X4MPP5_STRSU</name>
<dbReference type="Pfam" id="PF13310">
    <property type="entry name" value="Virulence_RhuM"/>
    <property type="match status" value="1"/>
</dbReference>
<dbReference type="PANTHER" id="PTHR35810">
    <property type="entry name" value="CYTOPLASMIC PROTEIN-RELATED"/>
    <property type="match status" value="1"/>
</dbReference>
<dbReference type="Proteomes" id="UP001152877">
    <property type="component" value="Unassembled WGS sequence"/>
</dbReference>
<dbReference type="PROSITE" id="PS51750">
    <property type="entry name" value="BRO_N"/>
    <property type="match status" value="1"/>
</dbReference>